<feature type="transmembrane region" description="Helical" evidence="1">
    <location>
        <begin position="57"/>
        <end position="77"/>
    </location>
</feature>
<keyword evidence="3" id="KW-1185">Reference proteome</keyword>
<gene>
    <name evidence="2" type="ORF">MAR_022561</name>
</gene>
<evidence type="ECO:0000313" key="2">
    <source>
        <dbReference type="EMBL" id="WAQ98188.1"/>
    </source>
</evidence>
<sequence length="140" mass="15055">MYAASSSFASEITTEGMSATFQGLVGGLSFGFGYRHFGDGAVVGARTGLGPVWTFRVFGFFAIAVLLLYGAVDFAFFRDATSDREIVLEVHTGKVDSAKVVVEKQLGALDGTAVDIRDRIDVFVPKQHFVTDPCWCGAED</sequence>
<dbReference type="EMBL" id="CP111014">
    <property type="protein sequence ID" value="WAQ98188.1"/>
    <property type="molecule type" value="Genomic_DNA"/>
</dbReference>
<name>A0ABY7DQ19_MYAAR</name>
<reference evidence="2" key="1">
    <citation type="submission" date="2022-11" db="EMBL/GenBank/DDBJ databases">
        <title>Centuries of genome instability and evolution in soft-shell clam transmissible cancer (bioRxiv).</title>
        <authorList>
            <person name="Hart S.F.M."/>
            <person name="Yonemitsu M.A."/>
            <person name="Giersch R.M."/>
            <person name="Beal B.F."/>
            <person name="Arriagada G."/>
            <person name="Davis B.W."/>
            <person name="Ostrander E.A."/>
            <person name="Goff S.P."/>
            <person name="Metzger M.J."/>
        </authorList>
    </citation>
    <scope>NUCLEOTIDE SEQUENCE</scope>
    <source>
        <strain evidence="2">MELC-2E11</strain>
        <tissue evidence="2">Siphon/mantle</tissue>
    </source>
</reference>
<organism evidence="2 3">
    <name type="scientific">Mya arenaria</name>
    <name type="common">Soft-shell clam</name>
    <dbReference type="NCBI Taxonomy" id="6604"/>
    <lineage>
        <taxon>Eukaryota</taxon>
        <taxon>Metazoa</taxon>
        <taxon>Spiralia</taxon>
        <taxon>Lophotrochozoa</taxon>
        <taxon>Mollusca</taxon>
        <taxon>Bivalvia</taxon>
        <taxon>Autobranchia</taxon>
        <taxon>Heteroconchia</taxon>
        <taxon>Euheterodonta</taxon>
        <taxon>Imparidentia</taxon>
        <taxon>Neoheterodontei</taxon>
        <taxon>Myida</taxon>
        <taxon>Myoidea</taxon>
        <taxon>Myidae</taxon>
        <taxon>Mya</taxon>
    </lineage>
</organism>
<keyword evidence="1" id="KW-0812">Transmembrane</keyword>
<dbReference type="Proteomes" id="UP001164746">
    <property type="component" value="Chromosome 3"/>
</dbReference>
<proteinExistence type="predicted"/>
<evidence type="ECO:0000313" key="3">
    <source>
        <dbReference type="Proteomes" id="UP001164746"/>
    </source>
</evidence>
<keyword evidence="1" id="KW-0472">Membrane</keyword>
<accession>A0ABY7DQ19</accession>
<keyword evidence="1" id="KW-1133">Transmembrane helix</keyword>
<protein>
    <submittedName>
        <fullName evidence="2">Uncharacterized protein</fullName>
    </submittedName>
</protein>
<evidence type="ECO:0000256" key="1">
    <source>
        <dbReference type="SAM" id="Phobius"/>
    </source>
</evidence>